<sequence length="58" mass="7058">MQFLSRLFLSIMKPSDVVEREREEAYLADAVDIYDLEFRLRKLDREKATRHPAWMSQR</sequence>
<dbReference type="Pfam" id="PF12086">
    <property type="entry name" value="DUF3563"/>
    <property type="match status" value="1"/>
</dbReference>
<dbReference type="EMBL" id="RQIS01000009">
    <property type="protein sequence ID" value="RQH05701.1"/>
    <property type="molecule type" value="Genomic_DNA"/>
</dbReference>
<keyword evidence="2" id="KW-1185">Reference proteome</keyword>
<name>A0A3N6N4W7_9BURK</name>
<evidence type="ECO:0000313" key="2">
    <source>
        <dbReference type="Proteomes" id="UP000272778"/>
    </source>
</evidence>
<dbReference type="AlphaFoldDB" id="A0A3N6N4W7"/>
<comment type="caution">
    <text evidence="1">The sequence shown here is derived from an EMBL/GenBank/DDBJ whole genome shotgun (WGS) entry which is preliminary data.</text>
</comment>
<dbReference type="OrthoDB" id="9110042at2"/>
<gene>
    <name evidence="1" type="ORF">D1Y85_13800</name>
</gene>
<reference evidence="1 2" key="1">
    <citation type="submission" date="2018-11" db="EMBL/GenBank/DDBJ databases">
        <title>Paraburkholderia sp. DHOA04, isolated from soil.</title>
        <authorList>
            <person name="Gao Z.-H."/>
            <person name="Qiu L.-H."/>
            <person name="Fu J.-C."/>
        </authorList>
    </citation>
    <scope>NUCLEOTIDE SEQUENCE [LARGE SCALE GENOMIC DNA]</scope>
    <source>
        <strain evidence="1 2">DHOA04</strain>
    </source>
</reference>
<dbReference type="RefSeq" id="WP_124151628.1">
    <property type="nucleotide sequence ID" value="NZ_RQIS01000009.1"/>
</dbReference>
<accession>A0A3N6N4W7</accession>
<proteinExistence type="predicted"/>
<organism evidence="1 2">
    <name type="scientific">Paraburkholderia dinghuensis</name>
    <dbReference type="NCBI Taxonomy" id="2305225"/>
    <lineage>
        <taxon>Bacteria</taxon>
        <taxon>Pseudomonadati</taxon>
        <taxon>Pseudomonadota</taxon>
        <taxon>Betaproteobacteria</taxon>
        <taxon>Burkholderiales</taxon>
        <taxon>Burkholderiaceae</taxon>
        <taxon>Paraburkholderia</taxon>
    </lineage>
</organism>
<dbReference type="InterPro" id="IPR021946">
    <property type="entry name" value="DUF3563"/>
</dbReference>
<protein>
    <submittedName>
        <fullName evidence="1">DUF3563 domain-containing protein</fullName>
    </submittedName>
</protein>
<evidence type="ECO:0000313" key="1">
    <source>
        <dbReference type="EMBL" id="RQH05701.1"/>
    </source>
</evidence>
<dbReference type="Proteomes" id="UP000272778">
    <property type="component" value="Unassembled WGS sequence"/>
</dbReference>